<evidence type="ECO:0000256" key="2">
    <source>
        <dbReference type="ARBA" id="ARBA00022723"/>
    </source>
</evidence>
<dbReference type="Pfam" id="PF08774">
    <property type="entry name" value="VRR_NUC"/>
    <property type="match status" value="1"/>
</dbReference>
<dbReference type="CDD" id="cd22326">
    <property type="entry name" value="FAN1-like"/>
    <property type="match status" value="1"/>
</dbReference>
<dbReference type="InterPro" id="IPR049126">
    <property type="entry name" value="FAN1-like_TPR"/>
</dbReference>
<keyword evidence="8 9" id="KW-0234">DNA repair</keyword>
<dbReference type="AlphaFoldDB" id="A0A5A7QWX1"/>
<dbReference type="GO" id="GO:0005634">
    <property type="term" value="C:nucleus"/>
    <property type="evidence" value="ECO:0007669"/>
    <property type="project" value="UniProtKB-SubCell"/>
</dbReference>
<keyword evidence="2 10" id="KW-0479">Metal-binding</keyword>
<keyword evidence="7 10" id="KW-0460">Magnesium</keyword>
<dbReference type="GO" id="GO:0017108">
    <property type="term" value="F:5'-flap endonuclease activity"/>
    <property type="evidence" value="ECO:0007669"/>
    <property type="project" value="TreeGrafter"/>
</dbReference>
<comment type="caution">
    <text evidence="12">The sequence shown here is derived from an EMBL/GenBank/DDBJ whole genome shotgun (WGS) entry which is preliminary data.</text>
</comment>
<dbReference type="InterPro" id="IPR049125">
    <property type="entry name" value="FAN1-like_WH"/>
</dbReference>
<comment type="catalytic activity">
    <reaction evidence="10">
        <text>Hydrolytically removes 5'-nucleotides successively from the 3'-hydroxy termini of 3'-hydroxy-terminated oligonucleotides.</text>
        <dbReference type="EC" id="3.1.4.1"/>
    </reaction>
</comment>
<keyword evidence="5 10" id="KW-0378">Hydrolase</keyword>
<comment type="similarity">
    <text evidence="10">Belongs to the FAN1 family.</text>
</comment>
<evidence type="ECO:0000256" key="1">
    <source>
        <dbReference type="ARBA" id="ARBA00022722"/>
    </source>
</evidence>
<protein>
    <recommendedName>
        <fullName evidence="10">Fanconi-associated nuclease</fullName>
        <ecNumber evidence="10">3.1.4.1</ecNumber>
    </recommendedName>
</protein>
<dbReference type="Pfam" id="PF21170">
    <property type="entry name" value="FAN1_TPR"/>
    <property type="match status" value="1"/>
</dbReference>
<dbReference type="SMART" id="SM00910">
    <property type="entry name" value="HIRAN"/>
    <property type="match status" value="1"/>
</dbReference>
<organism evidence="12 13">
    <name type="scientific">Striga asiatica</name>
    <name type="common">Asiatic witchweed</name>
    <name type="synonym">Buchnera asiatica</name>
    <dbReference type="NCBI Taxonomy" id="4170"/>
    <lineage>
        <taxon>Eukaryota</taxon>
        <taxon>Viridiplantae</taxon>
        <taxon>Streptophyta</taxon>
        <taxon>Embryophyta</taxon>
        <taxon>Tracheophyta</taxon>
        <taxon>Spermatophyta</taxon>
        <taxon>Magnoliopsida</taxon>
        <taxon>eudicotyledons</taxon>
        <taxon>Gunneridae</taxon>
        <taxon>Pentapetalae</taxon>
        <taxon>asterids</taxon>
        <taxon>lamiids</taxon>
        <taxon>Lamiales</taxon>
        <taxon>Orobanchaceae</taxon>
        <taxon>Buchnereae</taxon>
        <taxon>Striga</taxon>
    </lineage>
</organism>
<keyword evidence="4 9" id="KW-0863">Zinc-finger</keyword>
<evidence type="ECO:0000256" key="10">
    <source>
        <dbReference type="RuleBase" id="RU365033"/>
    </source>
</evidence>
<comment type="function">
    <text evidence="10">Nuclease required for the repair of DNA interstrand cross-links (ICL). Acts as a 5'-3' exonuclease that anchors at a cut end of DNA and cleaves DNA successively at every third nucleotide, allowing to excise an ICL from one strand through flanking incisions.</text>
</comment>
<gene>
    <name evidence="12" type="ORF">STAS_27163</name>
</gene>
<evidence type="ECO:0000313" key="13">
    <source>
        <dbReference type="Proteomes" id="UP000325081"/>
    </source>
</evidence>
<dbReference type="InterPro" id="IPR049132">
    <property type="entry name" value="FAN1-like_euk"/>
</dbReference>
<keyword evidence="1 10" id="KW-0540">Nuclease</keyword>
<dbReference type="GO" id="GO:0036297">
    <property type="term" value="P:interstrand cross-link repair"/>
    <property type="evidence" value="ECO:0007669"/>
    <property type="project" value="InterPro"/>
</dbReference>
<dbReference type="Gene3D" id="3.30.70.2330">
    <property type="match status" value="1"/>
</dbReference>
<dbReference type="PROSITE" id="PS51908">
    <property type="entry name" value="ZF_UBZ4"/>
    <property type="match status" value="1"/>
</dbReference>
<dbReference type="PANTHER" id="PTHR15749">
    <property type="entry name" value="FANCONI-ASSOCIATED NUCLEASE 1"/>
    <property type="match status" value="1"/>
</dbReference>
<dbReference type="GO" id="GO:0008409">
    <property type="term" value="F:5'-3' exonuclease activity"/>
    <property type="evidence" value="ECO:0007669"/>
    <property type="project" value="TreeGrafter"/>
</dbReference>
<evidence type="ECO:0000256" key="8">
    <source>
        <dbReference type="ARBA" id="ARBA00023204"/>
    </source>
</evidence>
<comment type="subcellular location">
    <subcellularLocation>
        <location evidence="10">Nucleus</location>
    </subcellularLocation>
</comment>
<evidence type="ECO:0000256" key="5">
    <source>
        <dbReference type="ARBA" id="ARBA00022801"/>
    </source>
</evidence>
<reference evidence="13" key="1">
    <citation type="journal article" date="2019" name="Curr. Biol.">
        <title>Genome Sequence of Striga asiatica Provides Insight into the Evolution of Plant Parasitism.</title>
        <authorList>
            <person name="Yoshida S."/>
            <person name="Kim S."/>
            <person name="Wafula E.K."/>
            <person name="Tanskanen J."/>
            <person name="Kim Y.M."/>
            <person name="Honaas L."/>
            <person name="Yang Z."/>
            <person name="Spallek T."/>
            <person name="Conn C.E."/>
            <person name="Ichihashi Y."/>
            <person name="Cheong K."/>
            <person name="Cui S."/>
            <person name="Der J.P."/>
            <person name="Gundlach H."/>
            <person name="Jiao Y."/>
            <person name="Hori C."/>
            <person name="Ishida J.K."/>
            <person name="Kasahara H."/>
            <person name="Kiba T."/>
            <person name="Kim M.S."/>
            <person name="Koo N."/>
            <person name="Laohavisit A."/>
            <person name="Lee Y.H."/>
            <person name="Lumba S."/>
            <person name="McCourt P."/>
            <person name="Mortimer J.C."/>
            <person name="Mutuku J.M."/>
            <person name="Nomura T."/>
            <person name="Sasaki-Sekimoto Y."/>
            <person name="Seto Y."/>
            <person name="Wang Y."/>
            <person name="Wakatake T."/>
            <person name="Sakakibara H."/>
            <person name="Demura T."/>
            <person name="Yamaguchi S."/>
            <person name="Yoneyama K."/>
            <person name="Manabe R.I."/>
            <person name="Nelson D.C."/>
            <person name="Schulman A.H."/>
            <person name="Timko M.P."/>
            <person name="dePamphilis C.W."/>
            <person name="Choi D."/>
            <person name="Shirasu K."/>
        </authorList>
    </citation>
    <scope>NUCLEOTIDE SEQUENCE [LARGE SCALE GENOMIC DNA]</scope>
    <source>
        <strain evidence="13">cv. UVA1</strain>
    </source>
</reference>
<dbReference type="EC" id="3.1.4.1" evidence="10"/>
<dbReference type="SMART" id="SM00734">
    <property type="entry name" value="ZnF_Rad18"/>
    <property type="match status" value="1"/>
</dbReference>
<evidence type="ECO:0000256" key="3">
    <source>
        <dbReference type="ARBA" id="ARBA00022763"/>
    </source>
</evidence>
<evidence type="ECO:0000256" key="7">
    <source>
        <dbReference type="ARBA" id="ARBA00022842"/>
    </source>
</evidence>
<dbReference type="Proteomes" id="UP000325081">
    <property type="component" value="Unassembled WGS sequence"/>
</dbReference>
<dbReference type="Pfam" id="PF21315">
    <property type="entry name" value="FAN1_HTH"/>
    <property type="match status" value="1"/>
</dbReference>
<proteinExistence type="inferred from homology"/>
<feature type="domain" description="UBZ4-type" evidence="11">
    <location>
        <begin position="67"/>
        <end position="97"/>
    </location>
</feature>
<dbReference type="PANTHER" id="PTHR15749:SF4">
    <property type="entry name" value="FANCONI-ASSOCIATED NUCLEASE 1"/>
    <property type="match status" value="1"/>
</dbReference>
<keyword evidence="10" id="KW-0464">Manganese</keyword>
<evidence type="ECO:0000256" key="6">
    <source>
        <dbReference type="ARBA" id="ARBA00022833"/>
    </source>
</evidence>
<dbReference type="InterPro" id="IPR033315">
    <property type="entry name" value="Fan1-like"/>
</dbReference>
<sequence>MRAMLTGRESLLRVIGKPRRFLPNRRYILSAASASASDAASQSCLKDNAKGDSVEKGSHGGNDLAESVNCPVCGVGLPSLDNALVNSHLDDCLSRGSKRKFSQVTLLQLNFSRSKVKIRSGELADKENQVFLNEPKSISTCGAIQNSNELVCCEENYNELHSMSYSNNPSANCVEPLVAKDSSDDKFVSPPCIETTSHVPEECLDDFDISKVFISTSIVGRRYGSAEVLDPESKICLCRDPENVKDPNAIKVLYVDSEYDNVLGYIPRDLAQCLSPLMDKFHLNFEGSITAMPKDSRAAVPMQIACKNIELCDHICSENIQDFKSLWRDVLRVVDLAKSNPSGMTRSMNNLVLLIQEVLKSNPHLFTDSEKSFLESFVSLQDDSKRLFARLYTRKGPWFRMSTISYPDIADCHLAAKKLLGYISSLQRENELEDDHLEEVLNLLNVDELRGALRVLNKKCSHGTRKKEIIDLLLSLGNPELQSSVLKVTGFCVKVSPLAESLLWRAESAEKLFLKIKQELILYHFYTDLPTHNVIVKSRLFFLNGEQDLSAFLLVDLGIVKYPAYRCIVSEPIFSSRSDLLLYEEAIEISQIMAESLDENKSELILKCIEISVSRMPISFEEDKSSSGESTATFQSHFSASWVYSKVVLLGVSFLEREKRYTDAINLLKQLLNTFISDRRRGYWTLRLSVDLEHLGRIDDSLQVAENGLLDSWVRAGARIALQRRVLRLGKPPRRWKTPSYSKSMKRRIFEVHVQGRPLNCKTGMKSVFYGEDGERCGVEQLALQYYAGEGGGWQGLHTESGIWLTIFGILMWDVIFAEVPNVFQNKFQNLIEAQCEKIRDGMAEEILVTSWDLHVGTSCRGVNWEKHSLTDLRAAVKCIGGACLASICRHLAQDYRSWSSGMPDLLLWRLHDCYYSGEAKLVEVKGPRDRLSEQQRAWLLVLMDCGFCVEVYLVKWDYTWNLGRFSDF</sequence>
<dbReference type="EMBL" id="BKCP01008849">
    <property type="protein sequence ID" value="GER49893.1"/>
    <property type="molecule type" value="Genomic_DNA"/>
</dbReference>
<dbReference type="GO" id="GO:0008270">
    <property type="term" value="F:zinc ion binding"/>
    <property type="evidence" value="ECO:0007669"/>
    <property type="project" value="UniProtKB-KW"/>
</dbReference>
<evidence type="ECO:0000259" key="11">
    <source>
        <dbReference type="PROSITE" id="PS51908"/>
    </source>
</evidence>
<dbReference type="InterPro" id="IPR014883">
    <property type="entry name" value="VRR_NUC"/>
</dbReference>
<dbReference type="InterPro" id="IPR014905">
    <property type="entry name" value="HIRAN"/>
</dbReference>
<dbReference type="Gene3D" id="3.30.160.60">
    <property type="entry name" value="Classic Zinc Finger"/>
    <property type="match status" value="1"/>
</dbReference>
<dbReference type="GO" id="GO:0004528">
    <property type="term" value="F:phosphodiesterase I activity"/>
    <property type="evidence" value="ECO:0007669"/>
    <property type="project" value="UniProtKB-EC"/>
</dbReference>
<keyword evidence="10" id="KW-0539">Nucleus</keyword>
<evidence type="ECO:0000256" key="9">
    <source>
        <dbReference type="PROSITE-ProRule" id="PRU01256"/>
    </source>
</evidence>
<accession>A0A5A7QWX1</accession>
<keyword evidence="6" id="KW-0862">Zinc</keyword>
<keyword evidence="13" id="KW-1185">Reference proteome</keyword>
<dbReference type="SMART" id="SM00990">
    <property type="entry name" value="VRR_NUC"/>
    <property type="match status" value="1"/>
</dbReference>
<dbReference type="InterPro" id="IPR006642">
    <property type="entry name" value="Rad18_UBZ4"/>
</dbReference>
<dbReference type="GO" id="GO:0070336">
    <property type="term" value="F:flap-structured DNA binding"/>
    <property type="evidence" value="ECO:0007669"/>
    <property type="project" value="TreeGrafter"/>
</dbReference>
<dbReference type="OrthoDB" id="76364at2759"/>
<comment type="cofactor">
    <cofactor evidence="10">
        <name>Mg(2+)</name>
        <dbReference type="ChEBI" id="CHEBI:18420"/>
    </cofactor>
    <cofactor evidence="10">
        <name>Mn(2+)</name>
        <dbReference type="ChEBI" id="CHEBI:29035"/>
    </cofactor>
</comment>
<dbReference type="GO" id="GO:0016818">
    <property type="term" value="F:hydrolase activity, acting on acid anhydrides, in phosphorus-containing anhydrides"/>
    <property type="evidence" value="ECO:0007669"/>
    <property type="project" value="InterPro"/>
</dbReference>
<evidence type="ECO:0000256" key="4">
    <source>
        <dbReference type="ARBA" id="ARBA00022771"/>
    </source>
</evidence>
<name>A0A5A7QWX1_STRAF</name>
<keyword evidence="3 9" id="KW-0227">DNA damage</keyword>
<evidence type="ECO:0000313" key="12">
    <source>
        <dbReference type="EMBL" id="GER49893.1"/>
    </source>
</evidence>
<feature type="non-terminal residue" evidence="12">
    <location>
        <position position="969"/>
    </location>
</feature>
<dbReference type="Pfam" id="PF08797">
    <property type="entry name" value="HIRAN"/>
    <property type="match status" value="1"/>
</dbReference>